<comment type="caution">
    <text evidence="1">The sequence shown here is derived from an EMBL/GenBank/DDBJ whole genome shotgun (WGS) entry which is preliminary data.</text>
</comment>
<dbReference type="Proteomes" id="UP000625711">
    <property type="component" value="Unassembled WGS sequence"/>
</dbReference>
<dbReference type="GO" id="GO:0051017">
    <property type="term" value="P:actin filament bundle assembly"/>
    <property type="evidence" value="ECO:0007669"/>
    <property type="project" value="TreeGrafter"/>
</dbReference>
<dbReference type="GO" id="GO:0005654">
    <property type="term" value="C:nucleoplasm"/>
    <property type="evidence" value="ECO:0007669"/>
    <property type="project" value="TreeGrafter"/>
</dbReference>
<dbReference type="GO" id="GO:0005829">
    <property type="term" value="C:cytosol"/>
    <property type="evidence" value="ECO:0007669"/>
    <property type="project" value="TreeGrafter"/>
</dbReference>
<dbReference type="Gene3D" id="1.20.1270.60">
    <property type="entry name" value="Arfaptin homology (AH) domain/BAR domain"/>
    <property type="match status" value="1"/>
</dbReference>
<evidence type="ECO:0000313" key="2">
    <source>
        <dbReference type="Proteomes" id="UP000625711"/>
    </source>
</evidence>
<dbReference type="EMBL" id="JAACXV010013933">
    <property type="protein sequence ID" value="KAF7271616.1"/>
    <property type="molecule type" value="Genomic_DNA"/>
</dbReference>
<name>A0A834M4E3_RHYFE</name>
<dbReference type="PANTHER" id="PTHR14206:SF7">
    <property type="entry name" value="INSULIN RECEPTOR SUBSTRATE 53 KDA, ISOFORM A"/>
    <property type="match status" value="1"/>
</dbReference>
<gene>
    <name evidence="1" type="ORF">GWI33_015538</name>
</gene>
<organism evidence="1 2">
    <name type="scientific">Rhynchophorus ferrugineus</name>
    <name type="common">Red palm weevil</name>
    <name type="synonym">Curculio ferrugineus</name>
    <dbReference type="NCBI Taxonomy" id="354439"/>
    <lineage>
        <taxon>Eukaryota</taxon>
        <taxon>Metazoa</taxon>
        <taxon>Ecdysozoa</taxon>
        <taxon>Arthropoda</taxon>
        <taxon>Hexapoda</taxon>
        <taxon>Insecta</taxon>
        <taxon>Pterygota</taxon>
        <taxon>Neoptera</taxon>
        <taxon>Endopterygota</taxon>
        <taxon>Coleoptera</taxon>
        <taxon>Polyphaga</taxon>
        <taxon>Cucujiformia</taxon>
        <taxon>Curculionidae</taxon>
        <taxon>Dryophthorinae</taxon>
        <taxon>Rhynchophorus</taxon>
    </lineage>
</organism>
<dbReference type="InterPro" id="IPR027681">
    <property type="entry name" value="IRSp53/IRTKS/Pinkbar"/>
</dbReference>
<evidence type="ECO:0000313" key="1">
    <source>
        <dbReference type="EMBL" id="KAF7271616.1"/>
    </source>
</evidence>
<protein>
    <recommendedName>
        <fullName evidence="3">IMD domain-containing protein</fullName>
    </recommendedName>
</protein>
<evidence type="ECO:0008006" key="3">
    <source>
        <dbReference type="Google" id="ProtNLM"/>
    </source>
</evidence>
<sequence>MINAGKAYLKALHGAAAASRLYVDAISKLAKQAQQGTWGGSSDIGNLGTAICKQGHVHPSNPTHRTYSSFSLSSHHPGPVLSITYSLPRHVLKETKKNRRGPTTMEPGVCSEGVSAKEGGGFIGTCVER</sequence>
<dbReference type="AlphaFoldDB" id="A0A834M4E3"/>
<dbReference type="SUPFAM" id="SSF103657">
    <property type="entry name" value="BAR/IMD domain-like"/>
    <property type="match status" value="1"/>
</dbReference>
<reference evidence="1" key="1">
    <citation type="submission" date="2020-08" db="EMBL/GenBank/DDBJ databases">
        <title>Genome sequencing and assembly of the red palm weevil Rhynchophorus ferrugineus.</title>
        <authorList>
            <person name="Dias G.B."/>
            <person name="Bergman C.M."/>
            <person name="Manee M."/>
        </authorList>
    </citation>
    <scope>NUCLEOTIDE SEQUENCE</scope>
    <source>
        <strain evidence="1">AA-2017</strain>
        <tissue evidence="1">Whole larva</tissue>
    </source>
</reference>
<keyword evidence="2" id="KW-1185">Reference proteome</keyword>
<dbReference type="InterPro" id="IPR027267">
    <property type="entry name" value="AH/BAR_dom_sf"/>
</dbReference>
<accession>A0A834M4E3</accession>
<dbReference type="GO" id="GO:0051764">
    <property type="term" value="P:actin crosslink formation"/>
    <property type="evidence" value="ECO:0007669"/>
    <property type="project" value="TreeGrafter"/>
</dbReference>
<dbReference type="GO" id="GO:0030838">
    <property type="term" value="P:positive regulation of actin filament polymerization"/>
    <property type="evidence" value="ECO:0007669"/>
    <property type="project" value="TreeGrafter"/>
</dbReference>
<dbReference type="PANTHER" id="PTHR14206">
    <property type="entry name" value="BRAIN-SPECIFIC ANGIOGENESIS INHIBITOR 1-ASSOCIATED PROTEIN 2"/>
    <property type="match status" value="1"/>
</dbReference>
<proteinExistence type="predicted"/>
<dbReference type="OrthoDB" id="6781965at2759"/>